<evidence type="ECO:0000313" key="2">
    <source>
        <dbReference type="Proteomes" id="UP000198900"/>
    </source>
</evidence>
<comment type="caution">
    <text evidence="1">The sequence shown here is derived from an EMBL/GenBank/DDBJ whole genome shotgun (WGS) entry which is preliminary data.</text>
</comment>
<name>A0A7Z7BA14_9BURK</name>
<dbReference type="Proteomes" id="UP000198900">
    <property type="component" value="Unassembled WGS sequence"/>
</dbReference>
<organism evidence="1 2">
    <name type="scientific">Paraburkholderia steynii</name>
    <dbReference type="NCBI Taxonomy" id="1245441"/>
    <lineage>
        <taxon>Bacteria</taxon>
        <taxon>Pseudomonadati</taxon>
        <taxon>Pseudomonadota</taxon>
        <taxon>Betaproteobacteria</taxon>
        <taxon>Burkholderiales</taxon>
        <taxon>Burkholderiaceae</taxon>
        <taxon>Paraburkholderia</taxon>
    </lineage>
</organism>
<sequence length="54" mass="5934">MPLRLAVGMVGLLMVLVLLARGAGFIRGMIRNSRWCLLRTRFGLLVFSLASALC</sequence>
<protein>
    <submittedName>
        <fullName evidence="1">Uncharacterized protein</fullName>
    </submittedName>
</protein>
<evidence type="ECO:0000313" key="1">
    <source>
        <dbReference type="EMBL" id="SDH87160.1"/>
    </source>
</evidence>
<dbReference type="EMBL" id="FNDI01000009">
    <property type="protein sequence ID" value="SDH87160.1"/>
    <property type="molecule type" value="Genomic_DNA"/>
</dbReference>
<accession>A0A7Z7BA14</accession>
<gene>
    <name evidence="1" type="ORF">SAMN04487926_10915</name>
</gene>
<keyword evidence="2" id="KW-1185">Reference proteome</keyword>
<reference evidence="1" key="1">
    <citation type="submission" date="2016-10" db="EMBL/GenBank/DDBJ databases">
        <authorList>
            <person name="Varghese N."/>
            <person name="Submissions S."/>
        </authorList>
    </citation>
    <scope>NUCLEOTIDE SEQUENCE [LARGE SCALE GENOMIC DNA]</scope>
    <source>
        <strain evidence="1">YR281</strain>
    </source>
</reference>
<proteinExistence type="predicted"/>
<dbReference type="AlphaFoldDB" id="A0A7Z7BA14"/>